<dbReference type="Proteomes" id="UP000784294">
    <property type="component" value="Unassembled WGS sequence"/>
</dbReference>
<sequence>MHAVPSDRKNFINPALGIPDPSSVSKASIVAYPSPISSTSQFDLFRLLNQDLSSSAFRPALPSFLSRAKCGLHGLADASTIFQSKLPEDIQLFAPSGRNPRLHDERSIGINSSKGESIELAQLEPDIYHHPTKFSPDVYNPQECNVDCKHEFRPLPPLEDIGMHWRDIDHCQEPSYLSVNHGIVTGSDILHTNKVSSHTELACLQVKCDSKAPTSGRSRRPKPETMTSNCDSKASEARIQTNRYTTCLQSTGAWPQARGSLNQAEQAGSIRDAGVSIEKRRRSTSKLLDRLGTRSEAKRARKTALSGWKRSNKEKHIRLSKGLDEIKDNGPVLEPRTLSFSGVGNPPQSSLTPSTPRSPCLSPFCSSPSLTSSSSFSSASPVSFLSSSSSSSSPSSSSSSSSSSSPSPSSSSSISHPDVTLTIVSEATESAIRLGGRIPENPEMIISAAAAARKSGKRQLNEATKALRQTMQSMSSAKSSQSK</sequence>
<evidence type="ECO:0000313" key="3">
    <source>
        <dbReference type="Proteomes" id="UP000784294"/>
    </source>
</evidence>
<feature type="compositionally biased region" description="Basic residues" evidence="1">
    <location>
        <begin position="310"/>
        <end position="319"/>
    </location>
</feature>
<reference evidence="2" key="1">
    <citation type="submission" date="2018-11" db="EMBL/GenBank/DDBJ databases">
        <authorList>
            <consortium name="Pathogen Informatics"/>
        </authorList>
    </citation>
    <scope>NUCLEOTIDE SEQUENCE</scope>
</reference>
<feature type="region of interest" description="Disordered" evidence="1">
    <location>
        <begin position="211"/>
        <end position="234"/>
    </location>
</feature>
<feature type="compositionally biased region" description="Polar residues" evidence="1">
    <location>
        <begin position="338"/>
        <end position="357"/>
    </location>
</feature>
<dbReference type="AlphaFoldDB" id="A0A3S5FD94"/>
<feature type="compositionally biased region" description="Polar residues" evidence="1">
    <location>
        <begin position="225"/>
        <end position="234"/>
    </location>
</feature>
<feature type="region of interest" description="Disordered" evidence="1">
    <location>
        <begin position="290"/>
        <end position="361"/>
    </location>
</feature>
<accession>A0A3S5FD94</accession>
<keyword evidence="3" id="KW-1185">Reference proteome</keyword>
<name>A0A3S5FD94_9PLAT</name>
<dbReference type="EMBL" id="CAAALY010032645">
    <property type="protein sequence ID" value="VEL17450.1"/>
    <property type="molecule type" value="Genomic_DNA"/>
</dbReference>
<feature type="compositionally biased region" description="Low complexity" evidence="1">
    <location>
        <begin position="383"/>
        <end position="415"/>
    </location>
</feature>
<comment type="caution">
    <text evidence="2">The sequence shown here is derived from an EMBL/GenBank/DDBJ whole genome shotgun (WGS) entry which is preliminary data.</text>
</comment>
<feature type="region of interest" description="Disordered" evidence="1">
    <location>
        <begin position="383"/>
        <end position="422"/>
    </location>
</feature>
<proteinExistence type="predicted"/>
<organism evidence="2 3">
    <name type="scientific">Protopolystoma xenopodis</name>
    <dbReference type="NCBI Taxonomy" id="117903"/>
    <lineage>
        <taxon>Eukaryota</taxon>
        <taxon>Metazoa</taxon>
        <taxon>Spiralia</taxon>
        <taxon>Lophotrochozoa</taxon>
        <taxon>Platyhelminthes</taxon>
        <taxon>Monogenea</taxon>
        <taxon>Polyopisthocotylea</taxon>
        <taxon>Polystomatidea</taxon>
        <taxon>Polystomatidae</taxon>
        <taxon>Protopolystoma</taxon>
    </lineage>
</organism>
<protein>
    <submittedName>
        <fullName evidence="2">Uncharacterized protein</fullName>
    </submittedName>
</protein>
<gene>
    <name evidence="2" type="ORF">PXEA_LOCUS10890</name>
</gene>
<evidence type="ECO:0000313" key="2">
    <source>
        <dbReference type="EMBL" id="VEL17450.1"/>
    </source>
</evidence>
<evidence type="ECO:0000256" key="1">
    <source>
        <dbReference type="SAM" id="MobiDB-lite"/>
    </source>
</evidence>